<dbReference type="Pfam" id="PF01473">
    <property type="entry name" value="Choline_bind_1"/>
    <property type="match status" value="3"/>
</dbReference>
<feature type="signal peptide" evidence="3">
    <location>
        <begin position="1"/>
        <end position="25"/>
    </location>
</feature>
<dbReference type="InterPro" id="IPR018337">
    <property type="entry name" value="Cell_wall/Cho-bd_repeat"/>
</dbReference>
<gene>
    <name evidence="4" type="ORF">WAX78_23390</name>
</gene>
<keyword evidence="5" id="KW-1185">Reference proteome</keyword>
<dbReference type="PROSITE" id="PS51170">
    <property type="entry name" value="CW"/>
    <property type="match status" value="9"/>
</dbReference>
<feature type="repeat" description="Cell wall-binding" evidence="2">
    <location>
        <begin position="222"/>
        <end position="241"/>
    </location>
</feature>
<sequence length="415" mass="46234">MKKNMKMLAMALGLAIMGSTTSVYASPGGLDANGGHTCHTNCAKWGLETGEYHYHNNWKKDENGKWYFYDKDGTKVKGWKDINGTLYYFYSNGQMAANTTIDGYVLGANGAMQQAQTAQTVQTGWKQNGSVWNYYNANGVKQTGWKQISGVWYYFNGHGAMQTGWQSINGAWYYFSGSGAMQTGWIQGNGVWYYFSGSGAMQTGWIQGNGVWYYFSGSGAMQTGWKQIGGVWYYFSGSGAMQTNWKQVGSAWYYFDGSGVMQTGWIQDNGKWYYLENNGVWNPNAIYNILSQYEGYWSNVELPKTDDLTQLPTYMSAVIDFTSGNRASVEVAFASKGFVHHAEAGGIVTFQNNKAVLYFDEDGWWHSGKVEITLKNNKVYLNISLNPGGSSTWGLPAGQYTLTYHYGLGEEAVAK</sequence>
<protein>
    <submittedName>
        <fullName evidence="4">YHYH domain-containing protein</fullName>
    </submittedName>
</protein>
<name>A0ABU8G4H0_9BACI</name>
<evidence type="ECO:0000256" key="2">
    <source>
        <dbReference type="PROSITE-ProRule" id="PRU00591"/>
    </source>
</evidence>
<dbReference type="Gene3D" id="2.10.270.10">
    <property type="entry name" value="Cholin Binding"/>
    <property type="match status" value="4"/>
</dbReference>
<feature type="repeat" description="Cell wall-binding" evidence="2">
    <location>
        <begin position="242"/>
        <end position="261"/>
    </location>
</feature>
<feature type="chain" id="PRO_5045610669" evidence="3">
    <location>
        <begin position="26"/>
        <end position="415"/>
    </location>
</feature>
<comment type="caution">
    <text evidence="4">The sequence shown here is derived from an EMBL/GenBank/DDBJ whole genome shotgun (WGS) entry which is preliminary data.</text>
</comment>
<feature type="repeat" description="Cell wall-binding" evidence="2">
    <location>
        <begin position="76"/>
        <end position="95"/>
    </location>
</feature>
<dbReference type="Proteomes" id="UP001367922">
    <property type="component" value="Unassembled WGS sequence"/>
</dbReference>
<dbReference type="SUPFAM" id="SSF69360">
    <property type="entry name" value="Cell wall binding repeat"/>
    <property type="match status" value="2"/>
</dbReference>
<feature type="repeat" description="Cell wall-binding" evidence="2">
    <location>
        <begin position="142"/>
        <end position="161"/>
    </location>
</feature>
<keyword evidence="3" id="KW-0732">Signal</keyword>
<dbReference type="EMBL" id="JBAWSV010000012">
    <property type="protein sequence ID" value="MEI4832334.1"/>
    <property type="molecule type" value="Genomic_DNA"/>
</dbReference>
<organism evidence="4 5">
    <name type="scientific">Bacillus yunxiaonensis</name>
    <dbReference type="NCBI Taxonomy" id="3127665"/>
    <lineage>
        <taxon>Bacteria</taxon>
        <taxon>Bacillati</taxon>
        <taxon>Bacillota</taxon>
        <taxon>Bacilli</taxon>
        <taxon>Bacillales</taxon>
        <taxon>Bacillaceae</taxon>
        <taxon>Bacillus</taxon>
    </lineage>
</organism>
<feature type="repeat" description="Cell wall-binding" evidence="2">
    <location>
        <begin position="262"/>
        <end position="281"/>
    </location>
</feature>
<reference evidence="4 5" key="1">
    <citation type="submission" date="2024-01" db="EMBL/GenBank/DDBJ databases">
        <title>Seven novel Bacillus-like species.</title>
        <authorList>
            <person name="Liu G."/>
        </authorList>
    </citation>
    <scope>NUCLEOTIDE SEQUENCE [LARGE SCALE GENOMIC DNA]</scope>
    <source>
        <strain evidence="4 5">FJAT-53711</strain>
    </source>
</reference>
<dbReference type="NCBIfam" id="NF033223">
    <property type="entry name" value="YHYH_alt"/>
    <property type="match status" value="1"/>
</dbReference>
<proteinExistence type="predicted"/>
<dbReference type="RefSeq" id="WP_336484463.1">
    <property type="nucleotide sequence ID" value="NZ_JBAWSV010000012.1"/>
</dbReference>
<keyword evidence="1" id="KW-0677">Repeat</keyword>
<dbReference type="Pfam" id="PF19127">
    <property type="entry name" value="Choline_bind_3"/>
    <property type="match status" value="3"/>
</dbReference>
<evidence type="ECO:0000256" key="1">
    <source>
        <dbReference type="ARBA" id="ARBA00022737"/>
    </source>
</evidence>
<evidence type="ECO:0000313" key="5">
    <source>
        <dbReference type="Proteomes" id="UP001367922"/>
    </source>
</evidence>
<evidence type="ECO:0000313" key="4">
    <source>
        <dbReference type="EMBL" id="MEI4832334.1"/>
    </source>
</evidence>
<feature type="repeat" description="Cell wall-binding" evidence="2">
    <location>
        <begin position="162"/>
        <end position="181"/>
    </location>
</feature>
<feature type="repeat" description="Cell wall-binding" evidence="2">
    <location>
        <begin position="202"/>
        <end position="221"/>
    </location>
</feature>
<accession>A0ABU8G4H0</accession>
<dbReference type="InterPro" id="IPR047773">
    <property type="entry name" value="YHYH_dom_bact"/>
</dbReference>
<feature type="repeat" description="Cell wall-binding" evidence="2">
    <location>
        <begin position="55"/>
        <end position="75"/>
    </location>
</feature>
<feature type="repeat" description="Cell wall-binding" evidence="2">
    <location>
        <begin position="182"/>
        <end position="201"/>
    </location>
</feature>
<evidence type="ECO:0000256" key="3">
    <source>
        <dbReference type="SAM" id="SignalP"/>
    </source>
</evidence>